<comment type="caution">
    <text evidence="1">The sequence shown here is derived from an EMBL/GenBank/DDBJ whole genome shotgun (WGS) entry which is preliminary data.</text>
</comment>
<gene>
    <name evidence="1" type="ORF">ACFPTO_08985</name>
</gene>
<protein>
    <recommendedName>
        <fullName evidence="3">Rap1a immunity protein domain-containing protein</fullName>
    </recommendedName>
</protein>
<organism evidence="1 2">
    <name type="scientific">Paraburkholderia denitrificans</name>
    <dbReference type="NCBI Taxonomy" id="694025"/>
    <lineage>
        <taxon>Bacteria</taxon>
        <taxon>Pseudomonadati</taxon>
        <taxon>Pseudomonadota</taxon>
        <taxon>Betaproteobacteria</taxon>
        <taxon>Burkholderiales</taxon>
        <taxon>Burkholderiaceae</taxon>
        <taxon>Paraburkholderia</taxon>
    </lineage>
</organism>
<sequence length="129" mass="13766">MHRTIKQVTVGVLAIWVATISNAEPQFESLGHIVDGNTYRGFSSAAKVTYVAGVFDGVLAAGALGGTGDTLLALKQCTMHMTLGQLDTIVDTYIEKNPSQWGNSMSKIVLHAIDDTCKGRGITIWPEDG</sequence>
<name>A0ABW0J7L9_9BURK</name>
<keyword evidence="2" id="KW-1185">Reference proteome</keyword>
<accession>A0ABW0J7L9</accession>
<dbReference type="Proteomes" id="UP001596103">
    <property type="component" value="Unassembled WGS sequence"/>
</dbReference>
<evidence type="ECO:0008006" key="3">
    <source>
        <dbReference type="Google" id="ProtNLM"/>
    </source>
</evidence>
<evidence type="ECO:0000313" key="1">
    <source>
        <dbReference type="EMBL" id="MFC5428931.1"/>
    </source>
</evidence>
<reference evidence="2" key="1">
    <citation type="journal article" date="2019" name="Int. J. Syst. Evol. Microbiol.">
        <title>The Global Catalogue of Microorganisms (GCM) 10K type strain sequencing project: providing services to taxonomists for standard genome sequencing and annotation.</title>
        <authorList>
            <consortium name="The Broad Institute Genomics Platform"/>
            <consortium name="The Broad Institute Genome Sequencing Center for Infectious Disease"/>
            <person name="Wu L."/>
            <person name="Ma J."/>
        </authorList>
    </citation>
    <scope>NUCLEOTIDE SEQUENCE [LARGE SCALE GENOMIC DNA]</scope>
    <source>
        <strain evidence="2">CCUG 56042</strain>
    </source>
</reference>
<dbReference type="RefSeq" id="WP_377710931.1">
    <property type="nucleotide sequence ID" value="NZ_JBHSMP010000011.1"/>
</dbReference>
<proteinExistence type="predicted"/>
<dbReference type="EMBL" id="JBHSMP010000011">
    <property type="protein sequence ID" value="MFC5428931.1"/>
    <property type="molecule type" value="Genomic_DNA"/>
</dbReference>
<evidence type="ECO:0000313" key="2">
    <source>
        <dbReference type="Proteomes" id="UP001596103"/>
    </source>
</evidence>